<dbReference type="EMBL" id="MPTO01000052">
    <property type="protein sequence ID" value="OME10111.1"/>
    <property type="molecule type" value="Genomic_DNA"/>
</dbReference>
<gene>
    <name evidence="2" type="ORF">BSK47_31320</name>
</gene>
<sequence length="292" mass="33018">MSFALIAFAVIVITYGISSILPKKKSEVRSNRLRNAFGFDSVKDQATDLGLKFQLKHYIILMIISMVVGISIAFITDNLMFAVVGTVIGFFVPRLVFSKLKYSRRKAMLFNLPTNVRLLVSMMRDCKSLQKSLEMSLPVMSGVTKPLFENLYNSLLLGVDPRTALKQMSAKVQFRKFDDLCEKIIMGNIDGFHTKSIKSIKESNDDIKSDIALLQTIDVENRTKRNKFFVIFPAGWAIIFLFAYLEKNMESMGSSLSLLTTPGKILVGTLLLTTFFAYLGRDKYLRLDLDNL</sequence>
<organism evidence="2 3">
    <name type="scientific">Paenibacillus odorifer</name>
    <dbReference type="NCBI Taxonomy" id="189426"/>
    <lineage>
        <taxon>Bacteria</taxon>
        <taxon>Bacillati</taxon>
        <taxon>Bacillota</taxon>
        <taxon>Bacilli</taxon>
        <taxon>Bacillales</taxon>
        <taxon>Paenibacillaceae</taxon>
        <taxon>Paenibacillus</taxon>
    </lineage>
</organism>
<dbReference type="Proteomes" id="UP000187323">
    <property type="component" value="Unassembled WGS sequence"/>
</dbReference>
<feature type="transmembrane region" description="Helical" evidence="1">
    <location>
        <begin position="81"/>
        <end position="97"/>
    </location>
</feature>
<dbReference type="PANTHER" id="PTHR35007:SF2">
    <property type="entry name" value="PILUS ASSEMBLE PROTEIN"/>
    <property type="match status" value="1"/>
</dbReference>
<accession>A0AB36J550</accession>
<dbReference type="RefSeq" id="WP_076138947.1">
    <property type="nucleotide sequence ID" value="NZ_MPTN01000060.1"/>
</dbReference>
<comment type="caution">
    <text evidence="2">The sequence shown here is derived from an EMBL/GenBank/DDBJ whole genome shotgun (WGS) entry which is preliminary data.</text>
</comment>
<feature type="transmembrane region" description="Helical" evidence="1">
    <location>
        <begin position="6"/>
        <end position="22"/>
    </location>
</feature>
<dbReference type="AlphaFoldDB" id="A0AB36J550"/>
<feature type="transmembrane region" description="Helical" evidence="1">
    <location>
        <begin position="257"/>
        <end position="279"/>
    </location>
</feature>
<dbReference type="PANTHER" id="PTHR35007">
    <property type="entry name" value="INTEGRAL MEMBRANE PROTEIN-RELATED"/>
    <property type="match status" value="1"/>
</dbReference>
<proteinExistence type="predicted"/>
<evidence type="ECO:0000313" key="2">
    <source>
        <dbReference type="EMBL" id="OME10111.1"/>
    </source>
</evidence>
<feature type="transmembrane region" description="Helical" evidence="1">
    <location>
        <begin position="228"/>
        <end position="245"/>
    </location>
</feature>
<name>A0AB36J550_9BACL</name>
<evidence type="ECO:0008006" key="4">
    <source>
        <dbReference type="Google" id="ProtNLM"/>
    </source>
</evidence>
<keyword evidence="1" id="KW-0812">Transmembrane</keyword>
<feature type="transmembrane region" description="Helical" evidence="1">
    <location>
        <begin position="58"/>
        <end position="75"/>
    </location>
</feature>
<reference evidence="2 3" key="1">
    <citation type="submission" date="2016-10" db="EMBL/GenBank/DDBJ databases">
        <title>Paenibacillus species isolates.</title>
        <authorList>
            <person name="Beno S.M."/>
        </authorList>
    </citation>
    <scope>NUCLEOTIDE SEQUENCE [LARGE SCALE GENOMIC DNA]</scope>
    <source>
        <strain evidence="2 3">FSL H7-0918</strain>
    </source>
</reference>
<keyword evidence="1" id="KW-1133">Transmembrane helix</keyword>
<keyword evidence="1" id="KW-0472">Membrane</keyword>
<evidence type="ECO:0000313" key="3">
    <source>
        <dbReference type="Proteomes" id="UP000187323"/>
    </source>
</evidence>
<evidence type="ECO:0000256" key="1">
    <source>
        <dbReference type="SAM" id="Phobius"/>
    </source>
</evidence>
<protein>
    <recommendedName>
        <fullName evidence="4">Type II secretion system protein GspF domain-containing protein</fullName>
    </recommendedName>
</protein>